<evidence type="ECO:0000313" key="2">
    <source>
        <dbReference type="Proteomes" id="UP001500459"/>
    </source>
</evidence>
<accession>A0ABP7XFI2</accession>
<reference evidence="2" key="1">
    <citation type="journal article" date="2019" name="Int. J. Syst. Evol. Microbiol.">
        <title>The Global Catalogue of Microorganisms (GCM) 10K type strain sequencing project: providing services to taxonomists for standard genome sequencing and annotation.</title>
        <authorList>
            <consortium name="The Broad Institute Genomics Platform"/>
            <consortium name="The Broad Institute Genome Sequencing Center for Infectious Disease"/>
            <person name="Wu L."/>
            <person name="Ma J."/>
        </authorList>
    </citation>
    <scope>NUCLEOTIDE SEQUENCE [LARGE SCALE GENOMIC DNA]</scope>
    <source>
        <strain evidence="2">JCM 17106</strain>
    </source>
</reference>
<organism evidence="1 2">
    <name type="scientific">Aquimarina addita</name>
    <dbReference type="NCBI Taxonomy" id="870485"/>
    <lineage>
        <taxon>Bacteria</taxon>
        <taxon>Pseudomonadati</taxon>
        <taxon>Bacteroidota</taxon>
        <taxon>Flavobacteriia</taxon>
        <taxon>Flavobacteriales</taxon>
        <taxon>Flavobacteriaceae</taxon>
        <taxon>Aquimarina</taxon>
    </lineage>
</organism>
<name>A0ABP7XFI2_9FLAO</name>
<proteinExistence type="predicted"/>
<dbReference type="EMBL" id="BAABCW010000003">
    <property type="protein sequence ID" value="GAA4113516.1"/>
    <property type="molecule type" value="Genomic_DNA"/>
</dbReference>
<sequence>MKIKNETIVIIWLTNLILSGKRKMIVEVYTGFVKLFLEGVSISFWNISTGTEKFLILHF</sequence>
<dbReference type="Proteomes" id="UP001500459">
    <property type="component" value="Unassembled WGS sequence"/>
</dbReference>
<gene>
    <name evidence="1" type="ORF">GCM10022393_12570</name>
</gene>
<evidence type="ECO:0000313" key="1">
    <source>
        <dbReference type="EMBL" id="GAA4113516.1"/>
    </source>
</evidence>
<keyword evidence="2" id="KW-1185">Reference proteome</keyword>
<comment type="caution">
    <text evidence="1">The sequence shown here is derived from an EMBL/GenBank/DDBJ whole genome shotgun (WGS) entry which is preliminary data.</text>
</comment>
<protein>
    <submittedName>
        <fullName evidence="1">Uncharacterized protein</fullName>
    </submittedName>
</protein>